<evidence type="ECO:0000256" key="1">
    <source>
        <dbReference type="SAM" id="Phobius"/>
    </source>
</evidence>
<dbReference type="NCBIfam" id="NF038305">
    <property type="entry name" value="HpsJ_fam"/>
    <property type="match status" value="1"/>
</dbReference>
<protein>
    <submittedName>
        <fullName evidence="2">HpsJ family protein</fullName>
    </submittedName>
</protein>
<evidence type="ECO:0000313" key="2">
    <source>
        <dbReference type="EMBL" id="WAL58634.1"/>
    </source>
</evidence>
<accession>A0A9E8ZAY2</accession>
<dbReference type="Proteomes" id="UP001163152">
    <property type="component" value="Chromosome"/>
</dbReference>
<evidence type="ECO:0000313" key="3">
    <source>
        <dbReference type="Proteomes" id="UP001163152"/>
    </source>
</evidence>
<keyword evidence="3" id="KW-1185">Reference proteome</keyword>
<proteinExistence type="predicted"/>
<feature type="transmembrane region" description="Helical" evidence="1">
    <location>
        <begin position="20"/>
        <end position="42"/>
    </location>
</feature>
<organism evidence="2 3">
    <name type="scientific">Thermocoleostomius sinensis A174</name>
    <dbReference type="NCBI Taxonomy" id="2016057"/>
    <lineage>
        <taxon>Bacteria</taxon>
        <taxon>Bacillati</taxon>
        <taxon>Cyanobacteriota</taxon>
        <taxon>Cyanophyceae</taxon>
        <taxon>Oculatellales</taxon>
        <taxon>Oculatellaceae</taxon>
        <taxon>Thermocoleostomius</taxon>
    </lineage>
</organism>
<reference evidence="2" key="1">
    <citation type="submission" date="2022-12" db="EMBL/GenBank/DDBJ databases">
        <title>Polyphasic identification of a Novel Hot-Spring Cyanobacterium Ocullathermofonsia sinensis gen nov. sp. nov. and Genomic Insights on its Adaptations to the Thermal Habitat.</title>
        <authorList>
            <person name="Daroch M."/>
            <person name="Tang J."/>
            <person name="Jiang Y."/>
        </authorList>
    </citation>
    <scope>NUCLEOTIDE SEQUENCE</scope>
    <source>
        <strain evidence="2">PKUAC-SCTA174</strain>
    </source>
</reference>
<gene>
    <name evidence="2" type="ORF">OXH18_15780</name>
</gene>
<dbReference type="RefSeq" id="WP_268608059.1">
    <property type="nucleotide sequence ID" value="NZ_CP113797.1"/>
</dbReference>
<dbReference type="InterPro" id="IPR047709">
    <property type="entry name" value="HpsJ-like"/>
</dbReference>
<keyword evidence="1" id="KW-1133">Transmembrane helix</keyword>
<dbReference type="KEGG" id="tsin:OXH18_15780"/>
<keyword evidence="1" id="KW-0472">Membrane</keyword>
<feature type="transmembrane region" description="Helical" evidence="1">
    <location>
        <begin position="96"/>
        <end position="117"/>
    </location>
</feature>
<name>A0A9E8ZAY2_9CYAN</name>
<sequence length="263" mass="29597">MQSKKASGSRPIATLAARALKIVGIVITLSVLLDILVLSIPYQFTDRNWQIDVVTQVVDRGIVPLVGIVLFLTGYWIDSTVGLLSERKHLWQEPRFWALVLSSILGALFLILFPLHLNNVRQAYQASSQEITQDATNTETQLGNQIETEIQSRQQQINLLVTATDEQLDQLVQQGRLSQEDAQRVRQFRENPNSIEPFLQQTREQLTAQAQQQLGIGREQAQQRLQSQALKAGLRIGISSLLLSIGFIVIGWLGLRNLRRAEL</sequence>
<dbReference type="EMBL" id="CP113797">
    <property type="protein sequence ID" value="WAL58634.1"/>
    <property type="molecule type" value="Genomic_DNA"/>
</dbReference>
<feature type="transmembrane region" description="Helical" evidence="1">
    <location>
        <begin position="232"/>
        <end position="255"/>
    </location>
</feature>
<keyword evidence="1" id="KW-0812">Transmembrane</keyword>
<dbReference type="AlphaFoldDB" id="A0A9E8ZAY2"/>
<feature type="transmembrane region" description="Helical" evidence="1">
    <location>
        <begin position="62"/>
        <end position="84"/>
    </location>
</feature>